<dbReference type="HAMAP" id="MF_00171">
    <property type="entry name" value="TruA"/>
    <property type="match status" value="1"/>
</dbReference>
<evidence type="ECO:0000256" key="2">
    <source>
        <dbReference type="ARBA" id="ARBA00022694"/>
    </source>
</evidence>
<dbReference type="InterPro" id="IPR001406">
    <property type="entry name" value="PsdUridine_synth_TruA"/>
</dbReference>
<feature type="binding site" evidence="4 6">
    <location>
        <position position="134"/>
    </location>
    <ligand>
        <name>substrate</name>
    </ligand>
</feature>
<gene>
    <name evidence="4 9" type="primary">truA</name>
    <name evidence="9" type="ORF">EVA68_05275</name>
</gene>
<evidence type="ECO:0000256" key="5">
    <source>
        <dbReference type="PIRSR" id="PIRSR001430-1"/>
    </source>
</evidence>
<evidence type="ECO:0000256" key="3">
    <source>
        <dbReference type="ARBA" id="ARBA00023235"/>
    </source>
</evidence>
<evidence type="ECO:0000259" key="8">
    <source>
        <dbReference type="Pfam" id="PF01416"/>
    </source>
</evidence>
<dbReference type="AlphaFoldDB" id="A0A520S0U5"/>
<dbReference type="Pfam" id="PF01416">
    <property type="entry name" value="PseudoU_synth_1"/>
    <property type="match status" value="2"/>
</dbReference>
<dbReference type="SUPFAM" id="SSF55120">
    <property type="entry name" value="Pseudouridine synthase"/>
    <property type="match status" value="1"/>
</dbReference>
<feature type="domain" description="Pseudouridine synthase I TruA alpha/beta" evidence="8">
    <location>
        <begin position="32"/>
        <end position="120"/>
    </location>
</feature>
<evidence type="ECO:0000256" key="6">
    <source>
        <dbReference type="PIRSR" id="PIRSR001430-2"/>
    </source>
</evidence>
<dbReference type="GO" id="GO:0160147">
    <property type="term" value="F:tRNA pseudouridine(38-40) synthase activity"/>
    <property type="evidence" value="ECO:0007669"/>
    <property type="project" value="UniProtKB-EC"/>
</dbReference>
<evidence type="ECO:0000313" key="9">
    <source>
        <dbReference type="EMBL" id="RZO76075.1"/>
    </source>
</evidence>
<sequence>MKEIWSRFRKLISCWKGLTSLGRLKKIALSISYNGASYHGWQYQREDVRTVQGALEDALSIIADSPIRVSCAGRTDAGVHATNQIVDFSTNSKRDMKAWVSGTNSRLPESISVNAAAFVPSSFSSRHSAIARRYLYVIYNSRIRSALLPEYLSREYRDLDHEKMHEAAQLLVGEKDFTSFRASKCQSNTPMRNVFSVRVWRERDLVLVDITANAFLLHMVRNIVGVLLDVGANEKPISWPGSLLACKDRSKASKTAPPNGLFLVGVKYEVGVGVEIPALVWPHFLRVSS</sequence>
<evidence type="ECO:0000256" key="1">
    <source>
        <dbReference type="ARBA" id="ARBA00009375"/>
    </source>
</evidence>
<comment type="similarity">
    <text evidence="1 4 7">Belongs to the tRNA pseudouridine synthase TruA family.</text>
</comment>
<protein>
    <recommendedName>
        <fullName evidence="4">tRNA pseudouridine synthase A</fullName>
        <ecNumber evidence="4">5.4.99.12</ecNumber>
    </recommendedName>
    <alternativeName>
        <fullName evidence="4">tRNA pseudouridine(38-40) synthase</fullName>
    </alternativeName>
    <alternativeName>
        <fullName evidence="4">tRNA pseudouridylate synthase I</fullName>
    </alternativeName>
    <alternativeName>
        <fullName evidence="4">tRNA-uridine isomerase I</fullName>
    </alternativeName>
</protein>
<dbReference type="InterPro" id="IPR020095">
    <property type="entry name" value="PsdUridine_synth_TruA_C"/>
</dbReference>
<evidence type="ECO:0000256" key="4">
    <source>
        <dbReference type="HAMAP-Rule" id="MF_00171"/>
    </source>
</evidence>
<evidence type="ECO:0000313" key="10">
    <source>
        <dbReference type="Proteomes" id="UP000316199"/>
    </source>
</evidence>
<reference evidence="9 10" key="1">
    <citation type="submission" date="2019-02" db="EMBL/GenBank/DDBJ databases">
        <title>Prokaryotic population dynamics and viral predation in marine succession experiment using metagenomics: the confinement effect.</title>
        <authorList>
            <person name="Haro-Moreno J.M."/>
            <person name="Rodriguez-Valera F."/>
            <person name="Lopez-Perez M."/>
        </authorList>
    </citation>
    <scope>NUCLEOTIDE SEQUENCE [LARGE SCALE GENOMIC DNA]</scope>
    <source>
        <strain evidence="9">MED-G157</strain>
    </source>
</reference>
<keyword evidence="2 4" id="KW-0819">tRNA processing</keyword>
<accession>A0A520S0U5</accession>
<comment type="function">
    <text evidence="4">Formation of pseudouridine at positions 38, 39 and 40 in the anticodon stem and loop of transfer RNAs.</text>
</comment>
<feature type="active site" description="Nucleophile" evidence="4 5">
    <location>
        <position position="76"/>
    </location>
</feature>
<comment type="catalytic activity">
    <reaction evidence="4 7">
        <text>uridine(38/39/40) in tRNA = pseudouridine(38/39/40) in tRNA</text>
        <dbReference type="Rhea" id="RHEA:22376"/>
        <dbReference type="Rhea" id="RHEA-COMP:10085"/>
        <dbReference type="Rhea" id="RHEA-COMP:10087"/>
        <dbReference type="ChEBI" id="CHEBI:65314"/>
        <dbReference type="ChEBI" id="CHEBI:65315"/>
        <dbReference type="EC" id="5.4.99.12"/>
    </reaction>
</comment>
<dbReference type="GO" id="GO:0003723">
    <property type="term" value="F:RNA binding"/>
    <property type="evidence" value="ECO:0007669"/>
    <property type="project" value="InterPro"/>
</dbReference>
<dbReference type="GO" id="GO:0031119">
    <property type="term" value="P:tRNA pseudouridine synthesis"/>
    <property type="evidence" value="ECO:0007669"/>
    <property type="project" value="UniProtKB-UniRule"/>
</dbReference>
<keyword evidence="3 4" id="KW-0413">Isomerase</keyword>
<dbReference type="FunFam" id="3.30.70.580:FF:000001">
    <property type="entry name" value="tRNA pseudouridine synthase A"/>
    <property type="match status" value="1"/>
</dbReference>
<dbReference type="Gene3D" id="3.30.70.580">
    <property type="entry name" value="Pseudouridine synthase I, catalytic domain, N-terminal subdomain"/>
    <property type="match status" value="1"/>
</dbReference>
<comment type="caution">
    <text evidence="9">The sequence shown here is derived from an EMBL/GenBank/DDBJ whole genome shotgun (WGS) entry which is preliminary data.</text>
</comment>
<dbReference type="Proteomes" id="UP000316199">
    <property type="component" value="Unassembled WGS sequence"/>
</dbReference>
<dbReference type="CDD" id="cd02570">
    <property type="entry name" value="PseudoU_synth_EcTruA"/>
    <property type="match status" value="1"/>
</dbReference>
<dbReference type="PIRSF" id="PIRSF001430">
    <property type="entry name" value="tRNA_psdUrid_synth"/>
    <property type="match status" value="1"/>
</dbReference>
<dbReference type="InterPro" id="IPR020103">
    <property type="entry name" value="PsdUridine_synth_cat_dom_sf"/>
</dbReference>
<dbReference type="PANTHER" id="PTHR11142:SF0">
    <property type="entry name" value="TRNA PSEUDOURIDINE SYNTHASE-LIKE 1"/>
    <property type="match status" value="1"/>
</dbReference>
<dbReference type="PANTHER" id="PTHR11142">
    <property type="entry name" value="PSEUDOURIDYLATE SYNTHASE"/>
    <property type="match status" value="1"/>
</dbReference>
<dbReference type="EC" id="5.4.99.12" evidence="4"/>
<comment type="caution">
    <text evidence="4">Lacks conserved residue(s) required for the propagation of feature annotation.</text>
</comment>
<dbReference type="EMBL" id="SHAG01000018">
    <property type="protein sequence ID" value="RZO76075.1"/>
    <property type="molecule type" value="Genomic_DNA"/>
</dbReference>
<feature type="domain" description="Pseudouridine synthase I TruA alpha/beta" evidence="8">
    <location>
        <begin position="167"/>
        <end position="269"/>
    </location>
</feature>
<dbReference type="Gene3D" id="3.30.70.660">
    <property type="entry name" value="Pseudouridine synthase I, catalytic domain, C-terminal subdomain"/>
    <property type="match status" value="1"/>
</dbReference>
<organism evidence="9 10">
    <name type="scientific">OM182 bacterium</name>
    <dbReference type="NCBI Taxonomy" id="2510334"/>
    <lineage>
        <taxon>Bacteria</taxon>
        <taxon>Pseudomonadati</taxon>
        <taxon>Pseudomonadota</taxon>
        <taxon>Gammaproteobacteria</taxon>
        <taxon>OMG group</taxon>
        <taxon>OM182 clade</taxon>
    </lineage>
</organism>
<evidence type="ECO:0000256" key="7">
    <source>
        <dbReference type="RuleBase" id="RU003792"/>
    </source>
</evidence>
<dbReference type="InterPro" id="IPR020094">
    <property type="entry name" value="TruA/RsuA/RluB/E/F_N"/>
</dbReference>
<dbReference type="NCBIfam" id="TIGR00071">
    <property type="entry name" value="hisT_truA"/>
    <property type="match status" value="1"/>
</dbReference>
<dbReference type="InterPro" id="IPR020097">
    <property type="entry name" value="PsdUridine_synth_TruA_a/b_dom"/>
</dbReference>
<comment type="subunit">
    <text evidence="4">Homodimer.</text>
</comment>
<name>A0A520S0U5_9GAMM</name>
<proteinExistence type="inferred from homology"/>